<dbReference type="InterPro" id="IPR004375">
    <property type="entry name" value="NanQ/TabA/YiaL"/>
</dbReference>
<dbReference type="PANTHER" id="PTHR34986">
    <property type="entry name" value="EVOLVED BETA-GALACTOSIDASE SUBUNIT BETA"/>
    <property type="match status" value="1"/>
</dbReference>
<dbReference type="PANTHER" id="PTHR34986:SF1">
    <property type="entry name" value="PROTEIN YIAL"/>
    <property type="match status" value="1"/>
</dbReference>
<dbReference type="SUPFAM" id="SSF51197">
    <property type="entry name" value="Clavaminate synthase-like"/>
    <property type="match status" value="1"/>
</dbReference>
<feature type="chain" id="PRO_5020747945" evidence="1">
    <location>
        <begin position="23"/>
        <end position="203"/>
    </location>
</feature>
<comment type="caution">
    <text evidence="2">The sequence shown here is derived from an EMBL/GenBank/DDBJ whole genome shotgun (WGS) entry which is preliminary data.</text>
</comment>
<dbReference type="AlphaFoldDB" id="A0A4U3KWP5"/>
<accession>A0A4U3KWP5</accession>
<gene>
    <name evidence="2" type="ORF">FC093_15830</name>
</gene>
<sequence length="203" mass="22831">MKRISLPFIAFLLSLSACHVTAQQSANKQSAQEANQWFQQKKWLNGLSMQPHESINKATFARQYQLNKDYWDKAFAFLKNNNLQTMASGRYAIDGDNVYAMITKNPTKDVDSAKWESHRNYIDLQGVISGEEKIGVAPISSLTVTMPYDAAKDLINYSGEGTFYTATPGTFFLFFPADAHMPNITTGGNKPDKKLVIKIRYAE</sequence>
<dbReference type="Pfam" id="PF04074">
    <property type="entry name" value="DUF386"/>
    <property type="match status" value="1"/>
</dbReference>
<dbReference type="RefSeq" id="WP_137262785.1">
    <property type="nucleotide sequence ID" value="NZ_SZQL01000013.1"/>
</dbReference>
<dbReference type="EMBL" id="SZQL01000013">
    <property type="protein sequence ID" value="TKK66968.1"/>
    <property type="molecule type" value="Genomic_DNA"/>
</dbReference>
<evidence type="ECO:0000313" key="3">
    <source>
        <dbReference type="Proteomes" id="UP000305848"/>
    </source>
</evidence>
<dbReference type="OrthoDB" id="9792756at2"/>
<dbReference type="InterPro" id="IPR037012">
    <property type="entry name" value="NanQ/TabA/YiaL_sf"/>
</dbReference>
<dbReference type="Gene3D" id="2.60.120.370">
    <property type="entry name" value="YhcH/YjgK/YiaL"/>
    <property type="match status" value="1"/>
</dbReference>
<dbReference type="PROSITE" id="PS51257">
    <property type="entry name" value="PROKAR_LIPOPROTEIN"/>
    <property type="match status" value="1"/>
</dbReference>
<keyword evidence="3" id="KW-1185">Reference proteome</keyword>
<dbReference type="GO" id="GO:0005829">
    <property type="term" value="C:cytosol"/>
    <property type="evidence" value="ECO:0007669"/>
    <property type="project" value="TreeGrafter"/>
</dbReference>
<evidence type="ECO:0000256" key="1">
    <source>
        <dbReference type="SAM" id="SignalP"/>
    </source>
</evidence>
<dbReference type="Proteomes" id="UP000305848">
    <property type="component" value="Unassembled WGS sequence"/>
</dbReference>
<feature type="signal peptide" evidence="1">
    <location>
        <begin position="1"/>
        <end position="22"/>
    </location>
</feature>
<organism evidence="2 3">
    <name type="scientific">Ilyomonas limi</name>
    <dbReference type="NCBI Taxonomy" id="2575867"/>
    <lineage>
        <taxon>Bacteria</taxon>
        <taxon>Pseudomonadati</taxon>
        <taxon>Bacteroidota</taxon>
        <taxon>Chitinophagia</taxon>
        <taxon>Chitinophagales</taxon>
        <taxon>Chitinophagaceae</taxon>
        <taxon>Ilyomonas</taxon>
    </lineage>
</organism>
<dbReference type="NCBIfam" id="TIGR00022">
    <property type="entry name" value="YhcH/YjgK/YiaL family protein"/>
    <property type="match status" value="1"/>
</dbReference>
<protein>
    <submittedName>
        <fullName evidence="2">DUF386 domain-containing protein</fullName>
    </submittedName>
</protein>
<name>A0A4U3KWP5_9BACT</name>
<evidence type="ECO:0000313" key="2">
    <source>
        <dbReference type="EMBL" id="TKK66968.1"/>
    </source>
</evidence>
<proteinExistence type="predicted"/>
<keyword evidence="1" id="KW-0732">Signal</keyword>
<reference evidence="2 3" key="1">
    <citation type="submission" date="2019-05" db="EMBL/GenBank/DDBJ databases">
        <title>Panacibacter sp. strain 17mud1-8 Genome sequencing and assembly.</title>
        <authorList>
            <person name="Chhetri G."/>
        </authorList>
    </citation>
    <scope>NUCLEOTIDE SEQUENCE [LARGE SCALE GENOMIC DNA]</scope>
    <source>
        <strain evidence="2 3">17mud1-8</strain>
    </source>
</reference>